<comment type="similarity">
    <text evidence="1">Belongs to the carbohydrate kinase PfkB family.</text>
</comment>
<dbReference type="Pfam" id="PF00294">
    <property type="entry name" value="PfkB"/>
    <property type="match status" value="1"/>
</dbReference>
<evidence type="ECO:0000256" key="2">
    <source>
        <dbReference type="ARBA" id="ARBA00022679"/>
    </source>
</evidence>
<keyword evidence="2" id="KW-0808">Transferase</keyword>
<sequence length="316" mass="35266">MSKKVVCFGEMLWDCFPDYEIAGGAPMNVALNLQQLGLNIQMISRLGEDEKGIALRDFVSSYGLPTTLIQTDPVHPTGKVVVDNRDRENIRYTIVSPVAWDFIDLTEENMKAVDDAAAFIFGSLSVRNNKSWDTLHQLLHTKTLKIFDINLRAPFYDFEKIEIVLGFTDILKINEEELMIVADHLGISVEEEYSAFPINLNPNSKDGKSFRISPVSQKLCEFLTQHFPIQMVCITLGSQGALLYQKGVFFQHAGYQVQVEDTVGSGDAFLSGFVKTYLEGSSPGEILDFACKLGAFVATKKGGTPKYRIEEIDKIS</sequence>
<dbReference type="InterPro" id="IPR029056">
    <property type="entry name" value="Ribokinase-like"/>
</dbReference>
<reference evidence="5 6" key="1">
    <citation type="submission" date="2016-10" db="EMBL/GenBank/DDBJ databases">
        <authorList>
            <person name="Varghese N."/>
            <person name="Submissions S."/>
        </authorList>
    </citation>
    <scope>NUCLEOTIDE SEQUENCE [LARGE SCALE GENOMIC DNA]</scope>
    <source>
        <strain evidence="5 6">DSM 17997</strain>
    </source>
</reference>
<dbReference type="PANTHER" id="PTHR43085">
    <property type="entry name" value="HEXOKINASE FAMILY MEMBER"/>
    <property type="match status" value="1"/>
</dbReference>
<organism evidence="5 6">
    <name type="scientific">Rhodonellum ikkaensis</name>
    <dbReference type="NCBI Taxonomy" id="336829"/>
    <lineage>
        <taxon>Bacteria</taxon>
        <taxon>Pseudomonadati</taxon>
        <taxon>Bacteroidota</taxon>
        <taxon>Cytophagia</taxon>
        <taxon>Cytophagales</taxon>
        <taxon>Cytophagaceae</taxon>
        <taxon>Rhodonellum</taxon>
    </lineage>
</organism>
<gene>
    <name evidence="5" type="ORF">SAMN05444412_103156</name>
</gene>
<accession>A0A1H3N9E6</accession>
<evidence type="ECO:0000313" key="5">
    <source>
        <dbReference type="EMBL" id="SDY85476.1"/>
    </source>
</evidence>
<dbReference type="CDD" id="cd01167">
    <property type="entry name" value="bac_FRK"/>
    <property type="match status" value="1"/>
</dbReference>
<dbReference type="Gene3D" id="3.40.1190.20">
    <property type="match status" value="1"/>
</dbReference>
<proteinExistence type="inferred from homology"/>
<dbReference type="PROSITE" id="PS00584">
    <property type="entry name" value="PFKB_KINASES_2"/>
    <property type="match status" value="1"/>
</dbReference>
<keyword evidence="6" id="KW-1185">Reference proteome</keyword>
<dbReference type="RefSeq" id="WP_019597097.1">
    <property type="nucleotide sequence ID" value="NZ_FNQC01000003.1"/>
</dbReference>
<evidence type="ECO:0000259" key="4">
    <source>
        <dbReference type="Pfam" id="PF00294"/>
    </source>
</evidence>
<dbReference type="PROSITE" id="PS00583">
    <property type="entry name" value="PFKB_KINASES_1"/>
    <property type="match status" value="1"/>
</dbReference>
<dbReference type="InterPro" id="IPR011611">
    <property type="entry name" value="PfkB_dom"/>
</dbReference>
<dbReference type="InterPro" id="IPR002173">
    <property type="entry name" value="Carboh/pur_kinase_PfkB_CS"/>
</dbReference>
<dbReference type="EMBL" id="FNQC01000003">
    <property type="protein sequence ID" value="SDY85476.1"/>
    <property type="molecule type" value="Genomic_DNA"/>
</dbReference>
<name>A0A1H3N9E6_9BACT</name>
<dbReference type="PANTHER" id="PTHR43085:SF57">
    <property type="entry name" value="CARBOHYDRATE KINASE PFKB DOMAIN-CONTAINING PROTEIN"/>
    <property type="match status" value="1"/>
</dbReference>
<comment type="caution">
    <text evidence="5">The sequence shown here is derived from an EMBL/GenBank/DDBJ whole genome shotgun (WGS) entry which is preliminary data.</text>
</comment>
<protein>
    <submittedName>
        <fullName evidence="5">Fructokinase</fullName>
    </submittedName>
</protein>
<feature type="domain" description="Carbohydrate kinase PfkB" evidence="4">
    <location>
        <begin position="4"/>
        <end position="304"/>
    </location>
</feature>
<dbReference type="InterPro" id="IPR050306">
    <property type="entry name" value="PfkB_Carbo_kinase"/>
</dbReference>
<evidence type="ECO:0000256" key="1">
    <source>
        <dbReference type="ARBA" id="ARBA00010688"/>
    </source>
</evidence>
<dbReference type="SUPFAM" id="SSF53613">
    <property type="entry name" value="Ribokinase-like"/>
    <property type="match status" value="1"/>
</dbReference>
<evidence type="ECO:0000313" key="6">
    <source>
        <dbReference type="Proteomes" id="UP000199663"/>
    </source>
</evidence>
<dbReference type="Proteomes" id="UP000199663">
    <property type="component" value="Unassembled WGS sequence"/>
</dbReference>
<keyword evidence="3" id="KW-0418">Kinase</keyword>
<evidence type="ECO:0000256" key="3">
    <source>
        <dbReference type="ARBA" id="ARBA00022777"/>
    </source>
</evidence>